<keyword evidence="4" id="KW-0862">Zinc</keyword>
<dbReference type="Proteomes" id="UP000005240">
    <property type="component" value="Unassembled WGS sequence"/>
</dbReference>
<evidence type="ECO:0000256" key="1">
    <source>
        <dbReference type="ARBA" id="ARBA00004123"/>
    </source>
</evidence>
<keyword evidence="2" id="KW-0479">Metal-binding</keyword>
<accession>A0A180FZ13</accession>
<dbReference type="InterPro" id="IPR012337">
    <property type="entry name" value="RNaseH-like_sf"/>
</dbReference>
<dbReference type="SUPFAM" id="SSF53098">
    <property type="entry name" value="Ribonuclease H-like"/>
    <property type="match status" value="1"/>
</dbReference>
<keyword evidence="3" id="KW-0863">Zinc-finger</keyword>
<protein>
    <recommendedName>
        <fullName evidence="10">hAT-like transposase RNase-H fold domain-containing protein</fullName>
    </recommendedName>
</protein>
<evidence type="ECO:0000313" key="7">
    <source>
        <dbReference type="EMBL" id="OAV85512.1"/>
    </source>
</evidence>
<keyword evidence="5" id="KW-0539">Nucleus</keyword>
<proteinExistence type="predicted"/>
<evidence type="ECO:0000256" key="2">
    <source>
        <dbReference type="ARBA" id="ARBA00022723"/>
    </source>
</evidence>
<evidence type="ECO:0000256" key="5">
    <source>
        <dbReference type="ARBA" id="ARBA00023242"/>
    </source>
</evidence>
<reference evidence="7" key="1">
    <citation type="submission" date="2009-11" db="EMBL/GenBank/DDBJ databases">
        <authorList>
            <consortium name="The Broad Institute Genome Sequencing Platform"/>
            <person name="Ward D."/>
            <person name="Feldgarden M."/>
            <person name="Earl A."/>
            <person name="Young S.K."/>
            <person name="Zeng Q."/>
            <person name="Koehrsen M."/>
            <person name="Alvarado L."/>
            <person name="Berlin A."/>
            <person name="Bochicchio J."/>
            <person name="Borenstein D."/>
            <person name="Chapman S.B."/>
            <person name="Chen Z."/>
            <person name="Engels R."/>
            <person name="Freedman E."/>
            <person name="Gellesch M."/>
            <person name="Goldberg J."/>
            <person name="Griggs A."/>
            <person name="Gujja S."/>
            <person name="Heilman E."/>
            <person name="Heiman D."/>
            <person name="Hepburn T."/>
            <person name="Howarth C."/>
            <person name="Jen D."/>
            <person name="Larson L."/>
            <person name="Lewis B."/>
            <person name="Mehta T."/>
            <person name="Park D."/>
            <person name="Pearson M."/>
            <person name="Roberts A."/>
            <person name="Saif S."/>
            <person name="Shea T."/>
            <person name="Shenoy N."/>
            <person name="Sisk P."/>
            <person name="Stolte C."/>
            <person name="Sykes S."/>
            <person name="Thomson T."/>
            <person name="Walk T."/>
            <person name="White J."/>
            <person name="Yandava C."/>
            <person name="Izard J."/>
            <person name="Baranova O.V."/>
            <person name="Blanton J.M."/>
            <person name="Tanner A.C."/>
            <person name="Dewhirst F.E."/>
            <person name="Haas B."/>
            <person name="Nusbaum C."/>
            <person name="Birren B."/>
        </authorList>
    </citation>
    <scope>NUCLEOTIDE SEQUENCE [LARGE SCALE GENOMIC DNA]</scope>
    <source>
        <strain evidence="7">1-1 BBBD Race 1</strain>
    </source>
</reference>
<dbReference type="InterPro" id="IPR052035">
    <property type="entry name" value="ZnF_BED_domain_contain"/>
</dbReference>
<organism evidence="7">
    <name type="scientific">Puccinia triticina (isolate 1-1 / race 1 (BBBD))</name>
    <name type="common">Brown leaf rust fungus</name>
    <dbReference type="NCBI Taxonomy" id="630390"/>
    <lineage>
        <taxon>Eukaryota</taxon>
        <taxon>Fungi</taxon>
        <taxon>Dikarya</taxon>
        <taxon>Basidiomycota</taxon>
        <taxon>Pucciniomycotina</taxon>
        <taxon>Pucciniomycetes</taxon>
        <taxon>Pucciniales</taxon>
        <taxon>Pucciniaceae</taxon>
        <taxon>Puccinia</taxon>
    </lineage>
</organism>
<gene>
    <name evidence="7" type="ORF">PTTG_30470</name>
</gene>
<dbReference type="GO" id="GO:0005634">
    <property type="term" value="C:nucleus"/>
    <property type="evidence" value="ECO:0007669"/>
    <property type="project" value="UniProtKB-SubCell"/>
</dbReference>
<evidence type="ECO:0008006" key="10">
    <source>
        <dbReference type="Google" id="ProtNLM"/>
    </source>
</evidence>
<keyword evidence="9" id="KW-1185">Reference proteome</keyword>
<feature type="non-terminal residue" evidence="7">
    <location>
        <position position="392"/>
    </location>
</feature>
<comment type="subcellular location">
    <subcellularLocation>
        <location evidence="1">Nucleus</location>
    </subcellularLocation>
</comment>
<dbReference type="AlphaFoldDB" id="A0A180FZ13"/>
<dbReference type="EnsemblFungi" id="PTTG_30470-t43_1">
    <property type="protein sequence ID" value="PTTG_30470-t43_1-p1"/>
    <property type="gene ID" value="PTTG_30470"/>
</dbReference>
<evidence type="ECO:0000256" key="4">
    <source>
        <dbReference type="ARBA" id="ARBA00022833"/>
    </source>
</evidence>
<evidence type="ECO:0000313" key="9">
    <source>
        <dbReference type="Proteomes" id="UP000005240"/>
    </source>
</evidence>
<dbReference type="GO" id="GO:0008270">
    <property type="term" value="F:zinc ion binding"/>
    <property type="evidence" value="ECO:0007669"/>
    <property type="project" value="UniProtKB-KW"/>
</dbReference>
<dbReference type="PANTHER" id="PTHR46481:SF10">
    <property type="entry name" value="ZINC FINGER BED DOMAIN-CONTAINING PROTEIN 39"/>
    <property type="match status" value="1"/>
</dbReference>
<name>A0A180FZ13_PUCT1</name>
<dbReference type="EMBL" id="ADAS02003947">
    <property type="protein sequence ID" value="OAV85512.1"/>
    <property type="molecule type" value="Genomic_DNA"/>
</dbReference>
<reference evidence="7" key="2">
    <citation type="submission" date="2016-05" db="EMBL/GenBank/DDBJ databases">
        <title>Comparative analysis highlights variable genome content of wheat rusts and divergence of the mating loci.</title>
        <authorList>
            <person name="Cuomo C.A."/>
            <person name="Bakkeren G."/>
            <person name="Szabo L."/>
            <person name="Khalil H."/>
            <person name="Joly D."/>
            <person name="Goldberg J."/>
            <person name="Young S."/>
            <person name="Zeng Q."/>
            <person name="Fellers J."/>
        </authorList>
    </citation>
    <scope>NUCLEOTIDE SEQUENCE [LARGE SCALE GENOMIC DNA]</scope>
    <source>
        <strain evidence="7">1-1 BBBD Race 1</strain>
    </source>
</reference>
<evidence type="ECO:0000256" key="3">
    <source>
        <dbReference type="ARBA" id="ARBA00022771"/>
    </source>
</evidence>
<evidence type="ECO:0000313" key="8">
    <source>
        <dbReference type="EnsemblFungi" id="PTTG_30470-t43_1-p1"/>
    </source>
</evidence>
<reference evidence="8" key="4">
    <citation type="submission" date="2025-05" db="UniProtKB">
        <authorList>
            <consortium name="EnsemblFungi"/>
        </authorList>
    </citation>
    <scope>IDENTIFICATION</scope>
    <source>
        <strain evidence="8">isolate 1-1 / race 1 (BBBD)</strain>
    </source>
</reference>
<feature type="region of interest" description="Disordered" evidence="6">
    <location>
        <begin position="75"/>
        <end position="94"/>
    </location>
</feature>
<dbReference type="PANTHER" id="PTHR46481">
    <property type="entry name" value="ZINC FINGER BED DOMAIN-CONTAINING PROTEIN 4"/>
    <property type="match status" value="1"/>
</dbReference>
<dbReference type="OrthoDB" id="2506126at2759"/>
<evidence type="ECO:0000256" key="6">
    <source>
        <dbReference type="SAM" id="MobiDB-lite"/>
    </source>
</evidence>
<reference evidence="8 9" key="3">
    <citation type="journal article" date="2017" name="G3 (Bethesda)">
        <title>Comparative analysis highlights variable genome content of wheat rusts and divergence of the mating loci.</title>
        <authorList>
            <person name="Cuomo C.A."/>
            <person name="Bakkeren G."/>
            <person name="Khalil H.B."/>
            <person name="Panwar V."/>
            <person name="Joly D."/>
            <person name="Linning R."/>
            <person name="Sakthikumar S."/>
            <person name="Song X."/>
            <person name="Adiconis X."/>
            <person name="Fan L."/>
            <person name="Goldberg J.M."/>
            <person name="Levin J.Z."/>
            <person name="Young S."/>
            <person name="Zeng Q."/>
            <person name="Anikster Y."/>
            <person name="Bruce M."/>
            <person name="Wang M."/>
            <person name="Yin C."/>
            <person name="McCallum B."/>
            <person name="Szabo L.J."/>
            <person name="Hulbert S."/>
            <person name="Chen X."/>
            <person name="Fellers J.P."/>
        </authorList>
    </citation>
    <scope>NUCLEOTIDE SEQUENCE</scope>
    <source>
        <strain evidence="8">isolate 1-1 / race 1 (BBBD)</strain>
        <strain evidence="9">Isolate 1-1 / race 1 (BBBD)</strain>
    </source>
</reference>
<feature type="compositionally biased region" description="Acidic residues" evidence="6">
    <location>
        <begin position="79"/>
        <end position="92"/>
    </location>
</feature>
<sequence>MTAEADRLITKKTGTNPGLSDNHIRCVCHKIALIITAGLKAIRTETEGLTKTKKKTLGFVPQLDAITESNNELGGFVSGDEELGDPLEDSDDKDSTIVPLAVPPTQSAKMPQTIAEILAKVDFVIQRITSLSSKRSEFEVWHSKLDDPGPTLIAGYGIRWNIKWQSRDRAYRSRNVINKLIENEKDWQERNGGKSFFDDHEITRGDWEVVKRLNDVLSEFYFITKKMEGNHSSAGMLLVEYQSIIDFLKGRLSSTTNFELKPMFRAMIKKSETYLSEALQCDTILLATTFNPSYRLSIFQIYFPSHHGYAKTLLQQKFNYRKLELAANLESTQPSPPATSQQEPNHHWRPIDDIDLFPAVMDAVVTDELANYLGGKYKYLPSQADQCLVWWK</sequence>
<dbReference type="VEuPathDB" id="FungiDB:PTTG_30470"/>